<feature type="transmembrane region" description="Helical" evidence="2">
    <location>
        <begin position="315"/>
        <end position="339"/>
    </location>
</feature>
<feature type="region of interest" description="Disordered" evidence="1">
    <location>
        <begin position="352"/>
        <end position="376"/>
    </location>
</feature>
<dbReference type="GO" id="GO:0005576">
    <property type="term" value="C:extracellular region"/>
    <property type="evidence" value="ECO:0007669"/>
    <property type="project" value="TreeGrafter"/>
</dbReference>
<keyword evidence="4" id="KW-1185">Reference proteome</keyword>
<dbReference type="GO" id="GO:0007232">
    <property type="term" value="P:osmosensory signaling pathway via Sho1 osmosensor"/>
    <property type="evidence" value="ECO:0007669"/>
    <property type="project" value="InterPro"/>
</dbReference>
<evidence type="ECO:0000313" key="4">
    <source>
        <dbReference type="Proteomes" id="UP000308730"/>
    </source>
</evidence>
<name>A0A4S4LTG6_9APHY</name>
<feature type="region of interest" description="Disordered" evidence="1">
    <location>
        <begin position="287"/>
        <end position="306"/>
    </location>
</feature>
<accession>A0A4S4LTG6</accession>
<dbReference type="GO" id="GO:0030427">
    <property type="term" value="C:site of polarized growth"/>
    <property type="evidence" value="ECO:0007669"/>
    <property type="project" value="TreeGrafter"/>
</dbReference>
<sequence length="431" mass="45029">ICAAIIRASFRCPLVSAAVVSATVLGTAVVSPSFIGTSQLAPDAPSQQLSKNSTIISFPSAASSATDSFTSLSTASDNATTVSATPTIASQFTFLTQTSLLVAPTSSTPSPSLSLTNPDQATSTASFTLLSSTASPSAASLPSGMPAQIFPAEGIPPGTNTNGYTFISILFDPSLRWSWVTSHSDSATQLLAYTPILIQSALNITADQVLTYALQVWKPADYESTADSDKLLTTYLAWIPSSMVDQLAQEMLAKNSAFYTAAGAPYTQLAAHVDASFPVSGAVPAAGGSNDPSAPGGGSVAASDSSSSSKTREDVIIGVVSSLGAITLLVLAFLVVRALKQRRDLAHRRLSDAPQGADGFVGARPENQDFDRDSVGGQRRRSFYYAEDSLRDGLPVGQDQVVSDENGMRERRPVNANMIGTPILRDNTMNW</sequence>
<dbReference type="Proteomes" id="UP000308730">
    <property type="component" value="Unassembled WGS sequence"/>
</dbReference>
<dbReference type="GO" id="GO:0006972">
    <property type="term" value="P:hyperosmotic response"/>
    <property type="evidence" value="ECO:0007669"/>
    <property type="project" value="TreeGrafter"/>
</dbReference>
<dbReference type="InterPro" id="IPR039295">
    <property type="entry name" value="MSB2"/>
</dbReference>
<dbReference type="PANTHER" id="PTHR35778:SF1">
    <property type="entry name" value="SIGNALING MUCIN HKR1-RELATED"/>
    <property type="match status" value="1"/>
</dbReference>
<comment type="caution">
    <text evidence="3">The sequence shown here is derived from an EMBL/GenBank/DDBJ whole genome shotgun (WGS) entry which is preliminary data.</text>
</comment>
<dbReference type="GO" id="GO:0030010">
    <property type="term" value="P:establishment of cell polarity"/>
    <property type="evidence" value="ECO:0007669"/>
    <property type="project" value="TreeGrafter"/>
</dbReference>
<reference evidence="3 4" key="1">
    <citation type="submission" date="2019-02" db="EMBL/GenBank/DDBJ databases">
        <title>Genome sequencing of the rare red list fungi Antrodiella citrinella (Flaviporus citrinellus).</title>
        <authorList>
            <person name="Buettner E."/>
            <person name="Kellner H."/>
        </authorList>
    </citation>
    <scope>NUCLEOTIDE SEQUENCE [LARGE SCALE GENOMIC DNA]</scope>
    <source>
        <strain evidence="3 4">DSM 108506</strain>
    </source>
</reference>
<dbReference type="EMBL" id="SGPM01000831">
    <property type="protein sequence ID" value="THH15327.1"/>
    <property type="molecule type" value="Genomic_DNA"/>
</dbReference>
<evidence type="ECO:0000256" key="1">
    <source>
        <dbReference type="SAM" id="MobiDB-lite"/>
    </source>
</evidence>
<protein>
    <recommendedName>
        <fullName evidence="5">Mid2 domain-containing protein</fullName>
    </recommendedName>
</protein>
<dbReference type="GO" id="GO:0031505">
    <property type="term" value="P:fungal-type cell wall organization"/>
    <property type="evidence" value="ECO:0007669"/>
    <property type="project" value="TreeGrafter"/>
</dbReference>
<keyword evidence="2" id="KW-0812">Transmembrane</keyword>
<evidence type="ECO:0000313" key="3">
    <source>
        <dbReference type="EMBL" id="THH15327.1"/>
    </source>
</evidence>
<evidence type="ECO:0000256" key="2">
    <source>
        <dbReference type="SAM" id="Phobius"/>
    </source>
</evidence>
<dbReference type="OrthoDB" id="3366093at2759"/>
<evidence type="ECO:0008006" key="5">
    <source>
        <dbReference type="Google" id="ProtNLM"/>
    </source>
</evidence>
<dbReference type="GO" id="GO:0005886">
    <property type="term" value="C:plasma membrane"/>
    <property type="evidence" value="ECO:0007669"/>
    <property type="project" value="InterPro"/>
</dbReference>
<keyword evidence="2" id="KW-0472">Membrane</keyword>
<dbReference type="GO" id="GO:0009986">
    <property type="term" value="C:cell surface"/>
    <property type="evidence" value="ECO:0007669"/>
    <property type="project" value="TreeGrafter"/>
</dbReference>
<gene>
    <name evidence="3" type="ORF">EUX98_g9484</name>
</gene>
<organism evidence="3 4">
    <name type="scientific">Antrodiella citrinella</name>
    <dbReference type="NCBI Taxonomy" id="2447956"/>
    <lineage>
        <taxon>Eukaryota</taxon>
        <taxon>Fungi</taxon>
        <taxon>Dikarya</taxon>
        <taxon>Basidiomycota</taxon>
        <taxon>Agaricomycotina</taxon>
        <taxon>Agaricomycetes</taxon>
        <taxon>Polyporales</taxon>
        <taxon>Steccherinaceae</taxon>
        <taxon>Antrodiella</taxon>
    </lineage>
</organism>
<dbReference type="PANTHER" id="PTHR35778">
    <property type="entry name" value="SIGNALING MUCIN HKR1-RELATED"/>
    <property type="match status" value="1"/>
</dbReference>
<proteinExistence type="predicted"/>
<dbReference type="GO" id="GO:0005034">
    <property type="term" value="F:osmosensor activity"/>
    <property type="evidence" value="ECO:0007669"/>
    <property type="project" value="InterPro"/>
</dbReference>
<feature type="non-terminal residue" evidence="3">
    <location>
        <position position="1"/>
    </location>
</feature>
<keyword evidence="2" id="KW-1133">Transmembrane helix</keyword>
<dbReference type="GO" id="GO:0001402">
    <property type="term" value="P:signal transduction involved in filamentous growth"/>
    <property type="evidence" value="ECO:0007669"/>
    <property type="project" value="TreeGrafter"/>
</dbReference>
<dbReference type="AlphaFoldDB" id="A0A4S4LTG6"/>